<proteinExistence type="predicted"/>
<name>A0ABW4AIH2_9ACTN</name>
<organism evidence="2 3">
    <name type="scientific">Actinoplanes sichuanensis</name>
    <dbReference type="NCBI Taxonomy" id="512349"/>
    <lineage>
        <taxon>Bacteria</taxon>
        <taxon>Bacillati</taxon>
        <taxon>Actinomycetota</taxon>
        <taxon>Actinomycetes</taxon>
        <taxon>Micromonosporales</taxon>
        <taxon>Micromonosporaceae</taxon>
        <taxon>Actinoplanes</taxon>
    </lineage>
</organism>
<gene>
    <name evidence="2" type="ORF">ACFQ5G_34430</name>
</gene>
<feature type="transmembrane region" description="Helical" evidence="1">
    <location>
        <begin position="41"/>
        <end position="70"/>
    </location>
</feature>
<dbReference type="Proteomes" id="UP001597183">
    <property type="component" value="Unassembled WGS sequence"/>
</dbReference>
<dbReference type="EMBL" id="JBHTMK010000044">
    <property type="protein sequence ID" value="MFD1370459.1"/>
    <property type="molecule type" value="Genomic_DNA"/>
</dbReference>
<accession>A0ABW4AIH2</accession>
<keyword evidence="3" id="KW-1185">Reference proteome</keyword>
<comment type="caution">
    <text evidence="2">The sequence shown here is derived from an EMBL/GenBank/DDBJ whole genome shotgun (WGS) entry which is preliminary data.</text>
</comment>
<keyword evidence="1" id="KW-0812">Transmembrane</keyword>
<keyword evidence="1" id="KW-1133">Transmembrane helix</keyword>
<reference evidence="3" key="1">
    <citation type="journal article" date="2019" name="Int. J. Syst. Evol. Microbiol.">
        <title>The Global Catalogue of Microorganisms (GCM) 10K type strain sequencing project: providing services to taxonomists for standard genome sequencing and annotation.</title>
        <authorList>
            <consortium name="The Broad Institute Genomics Platform"/>
            <consortium name="The Broad Institute Genome Sequencing Center for Infectious Disease"/>
            <person name="Wu L."/>
            <person name="Ma J."/>
        </authorList>
    </citation>
    <scope>NUCLEOTIDE SEQUENCE [LARGE SCALE GENOMIC DNA]</scope>
    <source>
        <strain evidence="3">CCM 7526</strain>
    </source>
</reference>
<keyword evidence="1" id="KW-0472">Membrane</keyword>
<evidence type="ECO:0000313" key="3">
    <source>
        <dbReference type="Proteomes" id="UP001597183"/>
    </source>
</evidence>
<sequence>MNITPAEIKPMPAADLTCRVTYPSLGRQIVDSMVILGRTGLITGVGAVVLLGTAMVIAYAVAGAFGLLGFDASAGY</sequence>
<evidence type="ECO:0000313" key="2">
    <source>
        <dbReference type="EMBL" id="MFD1370459.1"/>
    </source>
</evidence>
<dbReference type="RefSeq" id="WP_317793768.1">
    <property type="nucleotide sequence ID" value="NZ_AP028461.1"/>
</dbReference>
<evidence type="ECO:0000256" key="1">
    <source>
        <dbReference type="SAM" id="Phobius"/>
    </source>
</evidence>
<protein>
    <submittedName>
        <fullName evidence="2">Uncharacterized protein</fullName>
    </submittedName>
</protein>